<evidence type="ECO:0000256" key="4">
    <source>
        <dbReference type="ARBA" id="ARBA00023242"/>
    </source>
</evidence>
<dbReference type="KEGG" id="rarg:115739959"/>
<accession>A0A8B8P5G4</accession>
<gene>
    <name evidence="8" type="primary">LOC115739959</name>
</gene>
<dbReference type="GO" id="GO:0000160">
    <property type="term" value="P:phosphorelay signal transduction system"/>
    <property type="evidence" value="ECO:0007669"/>
    <property type="project" value="UniProtKB-KW"/>
</dbReference>
<dbReference type="InterPro" id="IPR001789">
    <property type="entry name" value="Sig_transdc_resp-reg_receiver"/>
</dbReference>
<dbReference type="PROSITE" id="PS50110">
    <property type="entry name" value="RESPONSE_REGULATORY"/>
    <property type="match status" value="1"/>
</dbReference>
<evidence type="ECO:0000313" key="7">
    <source>
        <dbReference type="Proteomes" id="UP000827889"/>
    </source>
</evidence>
<organism evidence="7 8">
    <name type="scientific">Rhodamnia argentea</name>
    <dbReference type="NCBI Taxonomy" id="178133"/>
    <lineage>
        <taxon>Eukaryota</taxon>
        <taxon>Viridiplantae</taxon>
        <taxon>Streptophyta</taxon>
        <taxon>Embryophyta</taxon>
        <taxon>Tracheophyta</taxon>
        <taxon>Spermatophyta</taxon>
        <taxon>Magnoliopsida</taxon>
        <taxon>eudicotyledons</taxon>
        <taxon>Gunneridae</taxon>
        <taxon>Pentapetalae</taxon>
        <taxon>rosids</taxon>
        <taxon>malvids</taxon>
        <taxon>Myrtales</taxon>
        <taxon>Myrtaceae</taxon>
        <taxon>Myrtoideae</taxon>
        <taxon>Myrteae</taxon>
        <taxon>Australasian group</taxon>
        <taxon>Rhodamnia</taxon>
    </lineage>
</organism>
<evidence type="ECO:0000256" key="1">
    <source>
        <dbReference type="ARBA" id="ARBA00023012"/>
    </source>
</evidence>
<dbReference type="SUPFAM" id="SSF52172">
    <property type="entry name" value="CheY-like"/>
    <property type="match status" value="1"/>
</dbReference>
<reference evidence="8" key="1">
    <citation type="submission" date="2025-08" db="UniProtKB">
        <authorList>
            <consortium name="RefSeq"/>
        </authorList>
    </citation>
    <scope>IDENTIFICATION</scope>
    <source>
        <tissue evidence="8">Leaf</tissue>
    </source>
</reference>
<sequence length="110" mass="12508">MAIDKNSVSLSVLVVMLKRCLYKVSGYGKATETLEMLWQNKYEFDIVVIAMVGINMDDLGLLKIVDFELDLSVIVVSANDDERFMTNAILYEAKDFPKKPICVLVLQNIW</sequence>
<dbReference type="PANTHER" id="PTHR43874">
    <property type="entry name" value="TWO-COMPONENT RESPONSE REGULATOR"/>
    <property type="match status" value="1"/>
</dbReference>
<evidence type="ECO:0000256" key="5">
    <source>
        <dbReference type="PROSITE-ProRule" id="PRU00169"/>
    </source>
</evidence>
<keyword evidence="1" id="KW-0902">Two-component regulatory system</keyword>
<feature type="domain" description="Response regulatory" evidence="6">
    <location>
        <begin position="1"/>
        <end position="110"/>
    </location>
</feature>
<dbReference type="AlphaFoldDB" id="A0A8B8P5G4"/>
<dbReference type="InterPro" id="IPR045279">
    <property type="entry name" value="ARR-like"/>
</dbReference>
<keyword evidence="2" id="KW-0805">Transcription regulation</keyword>
<dbReference type="Gene3D" id="3.40.50.2300">
    <property type="match status" value="1"/>
</dbReference>
<dbReference type="GO" id="GO:0009736">
    <property type="term" value="P:cytokinin-activated signaling pathway"/>
    <property type="evidence" value="ECO:0007669"/>
    <property type="project" value="InterPro"/>
</dbReference>
<protein>
    <submittedName>
        <fullName evidence="8">Two-component response regulator ARR10-like</fullName>
    </submittedName>
</protein>
<evidence type="ECO:0000313" key="8">
    <source>
        <dbReference type="RefSeq" id="XP_030529138.2"/>
    </source>
</evidence>
<keyword evidence="4" id="KW-0539">Nucleus</keyword>
<dbReference type="Proteomes" id="UP000827889">
    <property type="component" value="Chromosome 5"/>
</dbReference>
<proteinExistence type="predicted"/>
<evidence type="ECO:0000259" key="6">
    <source>
        <dbReference type="PROSITE" id="PS50110"/>
    </source>
</evidence>
<evidence type="ECO:0000256" key="2">
    <source>
        <dbReference type="ARBA" id="ARBA00023015"/>
    </source>
</evidence>
<dbReference type="GeneID" id="115739959"/>
<dbReference type="PANTHER" id="PTHR43874:SF7">
    <property type="entry name" value="TWO-COMPONENT RESPONSE REGULATOR ARR10"/>
    <property type="match status" value="1"/>
</dbReference>
<comment type="caution">
    <text evidence="5">Lacks conserved residue(s) required for the propagation of feature annotation.</text>
</comment>
<name>A0A8B8P5G4_9MYRT</name>
<evidence type="ECO:0000256" key="3">
    <source>
        <dbReference type="ARBA" id="ARBA00023163"/>
    </source>
</evidence>
<keyword evidence="3" id="KW-0804">Transcription</keyword>
<dbReference type="RefSeq" id="XP_030529138.2">
    <property type="nucleotide sequence ID" value="XM_030673278.2"/>
</dbReference>
<keyword evidence="7" id="KW-1185">Reference proteome</keyword>
<dbReference type="InterPro" id="IPR011006">
    <property type="entry name" value="CheY-like_superfamily"/>
</dbReference>